<dbReference type="PANTHER" id="PTHR33332">
    <property type="entry name" value="REVERSE TRANSCRIPTASE DOMAIN-CONTAINING PROTEIN"/>
    <property type="match status" value="1"/>
</dbReference>
<gene>
    <name evidence="1" type="ORF">WISP_29496</name>
</gene>
<organism evidence="1 2">
    <name type="scientific">Willisornis vidua</name>
    <name type="common">Xingu scale-backed antbird</name>
    <dbReference type="NCBI Taxonomy" id="1566151"/>
    <lineage>
        <taxon>Eukaryota</taxon>
        <taxon>Metazoa</taxon>
        <taxon>Chordata</taxon>
        <taxon>Craniata</taxon>
        <taxon>Vertebrata</taxon>
        <taxon>Euteleostomi</taxon>
        <taxon>Archelosauria</taxon>
        <taxon>Archosauria</taxon>
        <taxon>Dinosauria</taxon>
        <taxon>Saurischia</taxon>
        <taxon>Theropoda</taxon>
        <taxon>Coelurosauria</taxon>
        <taxon>Aves</taxon>
        <taxon>Neognathae</taxon>
        <taxon>Neoaves</taxon>
        <taxon>Telluraves</taxon>
        <taxon>Australaves</taxon>
        <taxon>Passeriformes</taxon>
        <taxon>Thamnophilidae</taxon>
        <taxon>Willisornis</taxon>
    </lineage>
</organism>
<accession>A0ABQ9DQ56</accession>
<comment type="caution">
    <text evidence="1">The sequence shown here is derived from an EMBL/GenBank/DDBJ whole genome shotgun (WGS) entry which is preliminary data.</text>
</comment>
<dbReference type="Proteomes" id="UP001145742">
    <property type="component" value="Unassembled WGS sequence"/>
</dbReference>
<reference evidence="1" key="1">
    <citation type="submission" date="2019-10" db="EMBL/GenBank/DDBJ databases">
        <authorList>
            <person name="Soares A.E.R."/>
            <person name="Aleixo A."/>
            <person name="Schneider P."/>
            <person name="Miyaki C.Y."/>
            <person name="Schneider M.P."/>
            <person name="Mello C."/>
            <person name="Vasconcelos A.T.R."/>
        </authorList>
    </citation>
    <scope>NUCLEOTIDE SEQUENCE</scope>
    <source>
        <tissue evidence="1">Muscle</tissue>
    </source>
</reference>
<name>A0ABQ9DQ56_9PASS</name>
<keyword evidence="2" id="KW-1185">Reference proteome</keyword>
<proteinExistence type="predicted"/>
<dbReference type="EMBL" id="WHWB01032720">
    <property type="protein sequence ID" value="KAJ7424292.1"/>
    <property type="molecule type" value="Genomic_DNA"/>
</dbReference>
<evidence type="ECO:0000313" key="2">
    <source>
        <dbReference type="Proteomes" id="UP001145742"/>
    </source>
</evidence>
<protein>
    <submittedName>
        <fullName evidence="1">Uncharacterized protein</fullName>
    </submittedName>
</protein>
<sequence length="147" mass="17309">MKGKGIQEGWMFFKRKILKAQEQDILMSQEVLHFDPNNPTQHYRLKEEWLGSFPEEKELGVLVNSQLNMSQQRTQVAKNDNGILACIRNSVSNRTRAVIVPLYSAEVKSHLRYRVLFWAPHYKKDIEVLEQVHRRTTKLVKVLEHEP</sequence>
<evidence type="ECO:0000313" key="1">
    <source>
        <dbReference type="EMBL" id="KAJ7424292.1"/>
    </source>
</evidence>